<dbReference type="Proteomes" id="UP000184080">
    <property type="component" value="Unassembled WGS sequence"/>
</dbReference>
<name>A0A1M6BUU9_9CLOT</name>
<gene>
    <name evidence="2" type="ORF">SAMN05444401_0904</name>
</gene>
<feature type="transmembrane region" description="Helical" evidence="1">
    <location>
        <begin position="190"/>
        <end position="207"/>
    </location>
</feature>
<keyword evidence="1" id="KW-1133">Transmembrane helix</keyword>
<dbReference type="STRING" id="1121298.SAMN05444401_0904"/>
<sequence length="247" mass="28126">MTKDVLYLFLIGHVLGDFYLQSSELAINKNESFKILLKHSLIYFLSMICVSIPIFSFTILKWVCIISVVHFIVDLFKYLFKKKFATNDKIEALLYCSDEIIHILLIICTAIAIYILSEPVRYISCIQYLLSKLQINVINILSWILILLIIIQPFSITIKKVVYRYKPSTNEENGGLPNAGALIGMLERSIILLMLSAGQYAAIGFVLTAKSIARYNKIAEEPKFSEYYLLGTLLSTTLVIVAYLLIF</sequence>
<organism evidence="2 3">
    <name type="scientific">Clostridium amylolyticum</name>
    <dbReference type="NCBI Taxonomy" id="1121298"/>
    <lineage>
        <taxon>Bacteria</taxon>
        <taxon>Bacillati</taxon>
        <taxon>Bacillota</taxon>
        <taxon>Clostridia</taxon>
        <taxon>Eubacteriales</taxon>
        <taxon>Clostridiaceae</taxon>
        <taxon>Clostridium</taxon>
    </lineage>
</organism>
<dbReference type="AlphaFoldDB" id="A0A1M6BUU9"/>
<feature type="transmembrane region" description="Helical" evidence="1">
    <location>
        <begin position="35"/>
        <end position="54"/>
    </location>
</feature>
<feature type="transmembrane region" description="Helical" evidence="1">
    <location>
        <begin position="137"/>
        <end position="158"/>
    </location>
</feature>
<evidence type="ECO:0000256" key="1">
    <source>
        <dbReference type="SAM" id="Phobius"/>
    </source>
</evidence>
<dbReference type="EMBL" id="FQZO01000001">
    <property type="protein sequence ID" value="SHI52535.1"/>
    <property type="molecule type" value="Genomic_DNA"/>
</dbReference>
<dbReference type="RefSeq" id="WP_073004025.1">
    <property type="nucleotide sequence ID" value="NZ_FQZO01000001.1"/>
</dbReference>
<keyword evidence="1" id="KW-0472">Membrane</keyword>
<evidence type="ECO:0008006" key="4">
    <source>
        <dbReference type="Google" id="ProtNLM"/>
    </source>
</evidence>
<feature type="transmembrane region" description="Helical" evidence="1">
    <location>
        <begin position="227"/>
        <end position="246"/>
    </location>
</feature>
<evidence type="ECO:0000313" key="3">
    <source>
        <dbReference type="Proteomes" id="UP000184080"/>
    </source>
</evidence>
<reference evidence="2 3" key="1">
    <citation type="submission" date="2016-11" db="EMBL/GenBank/DDBJ databases">
        <authorList>
            <person name="Jaros S."/>
            <person name="Januszkiewicz K."/>
            <person name="Wedrychowicz H."/>
        </authorList>
    </citation>
    <scope>NUCLEOTIDE SEQUENCE [LARGE SCALE GENOMIC DNA]</scope>
    <source>
        <strain evidence="2 3">DSM 21864</strain>
    </source>
</reference>
<keyword evidence="1" id="KW-0812">Transmembrane</keyword>
<dbReference type="OrthoDB" id="5122730at2"/>
<protein>
    <recommendedName>
        <fullName evidence="4">DUF3307 domain-containing protein</fullName>
    </recommendedName>
</protein>
<proteinExistence type="predicted"/>
<dbReference type="Pfam" id="PF11750">
    <property type="entry name" value="DUF3307"/>
    <property type="match status" value="1"/>
</dbReference>
<feature type="transmembrane region" description="Helical" evidence="1">
    <location>
        <begin position="6"/>
        <end position="23"/>
    </location>
</feature>
<dbReference type="InterPro" id="IPR021737">
    <property type="entry name" value="Phage_phiKZ_Orf197"/>
</dbReference>
<feature type="transmembrane region" description="Helical" evidence="1">
    <location>
        <begin position="92"/>
        <end position="117"/>
    </location>
</feature>
<keyword evidence="3" id="KW-1185">Reference proteome</keyword>
<accession>A0A1M6BUU9</accession>
<evidence type="ECO:0000313" key="2">
    <source>
        <dbReference type="EMBL" id="SHI52535.1"/>
    </source>
</evidence>